<proteinExistence type="predicted"/>
<accession>A0A6N4RAL5</accession>
<keyword evidence="1" id="KW-1133">Transmembrane helix</keyword>
<comment type="caution">
    <text evidence="2">The sequence shown here is derived from an EMBL/GenBank/DDBJ whole genome shotgun (WGS) entry which is preliminary data.</text>
</comment>
<protein>
    <submittedName>
        <fullName evidence="2">Uncharacterized protein</fullName>
    </submittedName>
</protein>
<feature type="transmembrane region" description="Helical" evidence="1">
    <location>
        <begin position="7"/>
        <end position="24"/>
    </location>
</feature>
<dbReference type="AlphaFoldDB" id="A0A6N4RAL5"/>
<sequence length="81" mass="8871">MATLYILGKYLPLFAAIALAKYLYDNMPVGLSGTDSTIGLPYGSWILLFAVDIALFVVFIIMCIKDPISFSGGLHENKTHD</sequence>
<dbReference type="Proteomes" id="UP000320948">
    <property type="component" value="Unassembled WGS sequence"/>
</dbReference>
<evidence type="ECO:0000313" key="3">
    <source>
        <dbReference type="Proteomes" id="UP000320948"/>
    </source>
</evidence>
<dbReference type="EMBL" id="VAFM01000002">
    <property type="protein sequence ID" value="TKW60719.1"/>
    <property type="molecule type" value="Genomic_DNA"/>
</dbReference>
<reference evidence="2 3" key="1">
    <citation type="journal article" date="2017" name="Nat. Commun.">
        <title>In situ click chemistry generation of cyclooxygenase-2 inhibitors.</title>
        <authorList>
            <person name="Bhardwaj A."/>
            <person name="Kaur J."/>
            <person name="Wuest M."/>
            <person name="Wuest F."/>
        </authorList>
    </citation>
    <scope>NUCLEOTIDE SEQUENCE [LARGE SCALE GENOMIC DNA]</scope>
    <source>
        <strain evidence="2">S2_018_000_R2_106</strain>
    </source>
</reference>
<evidence type="ECO:0000313" key="2">
    <source>
        <dbReference type="EMBL" id="TKW60719.1"/>
    </source>
</evidence>
<organism evidence="2 3">
    <name type="scientific">Blastochloris viridis</name>
    <name type="common">Rhodopseudomonas viridis</name>
    <dbReference type="NCBI Taxonomy" id="1079"/>
    <lineage>
        <taxon>Bacteria</taxon>
        <taxon>Pseudomonadati</taxon>
        <taxon>Pseudomonadota</taxon>
        <taxon>Alphaproteobacteria</taxon>
        <taxon>Hyphomicrobiales</taxon>
        <taxon>Blastochloridaceae</taxon>
        <taxon>Blastochloris</taxon>
    </lineage>
</organism>
<feature type="transmembrane region" description="Helical" evidence="1">
    <location>
        <begin position="44"/>
        <end position="64"/>
    </location>
</feature>
<keyword evidence="1" id="KW-0472">Membrane</keyword>
<name>A0A6N4RAL5_BLAVI</name>
<keyword evidence="1" id="KW-0812">Transmembrane</keyword>
<evidence type="ECO:0000256" key="1">
    <source>
        <dbReference type="SAM" id="Phobius"/>
    </source>
</evidence>
<gene>
    <name evidence="2" type="ORF">DI628_07430</name>
</gene>